<reference evidence="1" key="1">
    <citation type="submission" date="2020-05" db="EMBL/GenBank/DDBJ databases">
        <title>Phylogenomic resolution of chytrid fungi.</title>
        <authorList>
            <person name="Stajich J.E."/>
            <person name="Amses K."/>
            <person name="Simmons R."/>
            <person name="Seto K."/>
            <person name="Myers J."/>
            <person name="Bonds A."/>
            <person name="Quandt C.A."/>
            <person name="Barry K."/>
            <person name="Liu P."/>
            <person name="Grigoriev I."/>
            <person name="Longcore J.E."/>
            <person name="James T.Y."/>
        </authorList>
    </citation>
    <scope>NUCLEOTIDE SEQUENCE</scope>
    <source>
        <strain evidence="1">JEL0318</strain>
    </source>
</reference>
<proteinExistence type="predicted"/>
<evidence type="ECO:0000313" key="1">
    <source>
        <dbReference type="EMBL" id="KAJ3043939.1"/>
    </source>
</evidence>
<sequence length="353" mass="41413">MDVTLATEAINRCTKAGETMKNKYIRYLKCSEEAGILAFWDEPAIIDQKLWENDDKKKKSDSVDSLSTVCSYMDAYLKVINKLTPVEKLQMVDILWDALPNEKFRKFLKDTKNLTETTKLDYFKITYVDFWAKRHQEDLNRQIQRKKDSQGTLTGKETENYMGKDQVVEEFSSELNHWYDKDLNRYQYMVAALVFKFGDMKFRLDYALSSYKVRKDDDPVVYDPVAHTFHIYKTNKKMVPHQKFTITDERVDGQLNKLMALRDKQGKRHLFVRKKKTGEDGEGTDWFSQGFIKTMKEVLGKDISARFWRKICAQGEDGSKNDHSKGVQHVYYEHEAPTPMEVDSNHEPTQIPE</sequence>
<evidence type="ECO:0000313" key="2">
    <source>
        <dbReference type="Proteomes" id="UP001212841"/>
    </source>
</evidence>
<name>A0AAD5S6K0_9FUNG</name>
<comment type="caution">
    <text evidence="1">The sequence shown here is derived from an EMBL/GenBank/DDBJ whole genome shotgun (WGS) entry which is preliminary data.</text>
</comment>
<organism evidence="1 2">
    <name type="scientific">Rhizophlyctis rosea</name>
    <dbReference type="NCBI Taxonomy" id="64517"/>
    <lineage>
        <taxon>Eukaryota</taxon>
        <taxon>Fungi</taxon>
        <taxon>Fungi incertae sedis</taxon>
        <taxon>Chytridiomycota</taxon>
        <taxon>Chytridiomycota incertae sedis</taxon>
        <taxon>Chytridiomycetes</taxon>
        <taxon>Rhizophlyctidales</taxon>
        <taxon>Rhizophlyctidaceae</taxon>
        <taxon>Rhizophlyctis</taxon>
    </lineage>
</organism>
<protein>
    <submittedName>
        <fullName evidence="1">Uncharacterized protein</fullName>
    </submittedName>
</protein>
<dbReference type="AlphaFoldDB" id="A0AAD5S6K0"/>
<accession>A0AAD5S6K0</accession>
<dbReference type="Proteomes" id="UP001212841">
    <property type="component" value="Unassembled WGS sequence"/>
</dbReference>
<keyword evidence="2" id="KW-1185">Reference proteome</keyword>
<gene>
    <name evidence="1" type="ORF">HK097_001622</name>
</gene>
<dbReference type="EMBL" id="JADGJD010001327">
    <property type="protein sequence ID" value="KAJ3043939.1"/>
    <property type="molecule type" value="Genomic_DNA"/>
</dbReference>